<dbReference type="Proteomes" id="UP001604336">
    <property type="component" value="Unassembled WGS sequence"/>
</dbReference>
<dbReference type="AlphaFoldDB" id="A0ABD1PZZ2"/>
<dbReference type="InterPro" id="IPR036770">
    <property type="entry name" value="Ankyrin_rpt-contain_sf"/>
</dbReference>
<dbReference type="PANTHER" id="PTHR24121">
    <property type="entry name" value="NO MECHANORECEPTOR POTENTIAL C, ISOFORM D-RELATED"/>
    <property type="match status" value="1"/>
</dbReference>
<dbReference type="PANTHER" id="PTHR24121:SF15">
    <property type="entry name" value="ANKYRIN REPEAT PROTEIN"/>
    <property type="match status" value="1"/>
</dbReference>
<name>A0ABD1PZZ2_9LAMI</name>
<feature type="region of interest" description="Disordered" evidence="1">
    <location>
        <begin position="131"/>
        <end position="180"/>
    </location>
</feature>
<keyword evidence="3" id="KW-1185">Reference proteome</keyword>
<evidence type="ECO:0000313" key="2">
    <source>
        <dbReference type="EMBL" id="KAL2469500.1"/>
    </source>
</evidence>
<feature type="compositionally biased region" description="Basic and acidic residues" evidence="1">
    <location>
        <begin position="157"/>
        <end position="166"/>
    </location>
</feature>
<sequence length="180" mass="20252">MVKCIPAEDSLNVLSMKNEKGNTPLHLNAAVGWVTICECIASRHLELISTRNSKGETPLFLTAYHGKLDAFLWDHHLYNQKTVKETQQNKGQEPDDSLCRREDGNTILHSAISGEHLNPNIEEEFRLHLTPPSTDDQQVVHLSPETPGGSSLSTDQHQNRNEKQNDENGSGKFVKQKEYL</sequence>
<proteinExistence type="predicted"/>
<accession>A0ABD1PZZ2</accession>
<protein>
    <submittedName>
        <fullName evidence="2">Uncharacterized protein</fullName>
    </submittedName>
</protein>
<dbReference type="EMBL" id="JBFOLK010000012">
    <property type="protein sequence ID" value="KAL2469500.1"/>
    <property type="molecule type" value="Genomic_DNA"/>
</dbReference>
<reference evidence="3" key="1">
    <citation type="submission" date="2024-07" db="EMBL/GenBank/DDBJ databases">
        <title>Two chromosome-level genome assemblies of Korean endemic species Abeliophyllum distichum and Forsythia ovata (Oleaceae).</title>
        <authorList>
            <person name="Jang H."/>
        </authorList>
    </citation>
    <scope>NUCLEOTIDE SEQUENCE [LARGE SCALE GENOMIC DNA]</scope>
</reference>
<organism evidence="2 3">
    <name type="scientific">Abeliophyllum distichum</name>
    <dbReference type="NCBI Taxonomy" id="126358"/>
    <lineage>
        <taxon>Eukaryota</taxon>
        <taxon>Viridiplantae</taxon>
        <taxon>Streptophyta</taxon>
        <taxon>Embryophyta</taxon>
        <taxon>Tracheophyta</taxon>
        <taxon>Spermatophyta</taxon>
        <taxon>Magnoliopsida</taxon>
        <taxon>eudicotyledons</taxon>
        <taxon>Gunneridae</taxon>
        <taxon>Pentapetalae</taxon>
        <taxon>asterids</taxon>
        <taxon>lamiids</taxon>
        <taxon>Lamiales</taxon>
        <taxon>Oleaceae</taxon>
        <taxon>Forsythieae</taxon>
        <taxon>Abeliophyllum</taxon>
    </lineage>
</organism>
<dbReference type="Gene3D" id="1.25.40.20">
    <property type="entry name" value="Ankyrin repeat-containing domain"/>
    <property type="match status" value="1"/>
</dbReference>
<gene>
    <name evidence="2" type="ORF">Adt_37636</name>
</gene>
<evidence type="ECO:0000313" key="3">
    <source>
        <dbReference type="Proteomes" id="UP001604336"/>
    </source>
</evidence>
<evidence type="ECO:0000256" key="1">
    <source>
        <dbReference type="SAM" id="MobiDB-lite"/>
    </source>
</evidence>
<dbReference type="SUPFAM" id="SSF48403">
    <property type="entry name" value="Ankyrin repeat"/>
    <property type="match status" value="1"/>
</dbReference>
<comment type="caution">
    <text evidence="2">The sequence shown here is derived from an EMBL/GenBank/DDBJ whole genome shotgun (WGS) entry which is preliminary data.</text>
</comment>